<evidence type="ECO:0000256" key="2">
    <source>
        <dbReference type="PIRNR" id="PIRNR001365"/>
    </source>
</evidence>
<dbReference type="SUPFAM" id="SSF51569">
    <property type="entry name" value="Aldolase"/>
    <property type="match status" value="1"/>
</dbReference>
<dbReference type="PIRSF" id="PIRSF001365">
    <property type="entry name" value="DHDPS"/>
    <property type="match status" value="1"/>
</dbReference>
<evidence type="ECO:0000313" key="5">
    <source>
        <dbReference type="Proteomes" id="UP000812287"/>
    </source>
</evidence>
<dbReference type="EMBL" id="MU250529">
    <property type="protein sequence ID" value="KAG7448625.1"/>
    <property type="molecule type" value="Genomic_DNA"/>
</dbReference>
<proteinExistence type="inferred from homology"/>
<reference evidence="4" key="1">
    <citation type="submission" date="2020-11" db="EMBL/GenBank/DDBJ databases">
        <title>Adaptations for nitrogen fixation in a non-lichenized fungal sporocarp promotes dispersal by wood-feeding termites.</title>
        <authorList>
            <consortium name="DOE Joint Genome Institute"/>
            <person name="Koch R.A."/>
            <person name="Yoon G."/>
            <person name="Arayal U."/>
            <person name="Lail K."/>
            <person name="Amirebrahimi M."/>
            <person name="Labutti K."/>
            <person name="Lipzen A."/>
            <person name="Riley R."/>
            <person name="Barry K."/>
            <person name="Henrissat B."/>
            <person name="Grigoriev I.V."/>
            <person name="Herr J.R."/>
            <person name="Aime M.C."/>
        </authorList>
    </citation>
    <scope>NUCLEOTIDE SEQUENCE</scope>
    <source>
        <strain evidence="4">MCA 3950</strain>
    </source>
</reference>
<keyword evidence="5" id="KW-1185">Reference proteome</keyword>
<comment type="caution">
    <text evidence="4">The sequence shown here is derived from an EMBL/GenBank/DDBJ whole genome shotgun (WGS) entry which is preliminary data.</text>
</comment>
<dbReference type="OrthoDB" id="191315at2759"/>
<dbReference type="CDD" id="cd00408">
    <property type="entry name" value="DHDPS-like"/>
    <property type="match status" value="1"/>
</dbReference>
<dbReference type="RefSeq" id="XP_043042125.1">
    <property type="nucleotide sequence ID" value="XM_043189452.1"/>
</dbReference>
<accession>A0A9P8AUU7</accession>
<dbReference type="Proteomes" id="UP000812287">
    <property type="component" value="Unassembled WGS sequence"/>
</dbReference>
<dbReference type="PANTHER" id="PTHR12128:SF66">
    <property type="entry name" value="4-HYDROXY-2-OXOGLUTARATE ALDOLASE, MITOCHONDRIAL"/>
    <property type="match status" value="1"/>
</dbReference>
<evidence type="ECO:0000313" key="4">
    <source>
        <dbReference type="EMBL" id="KAG7448625.1"/>
    </source>
</evidence>
<dbReference type="InterPro" id="IPR013785">
    <property type="entry name" value="Aldolase_TIM"/>
</dbReference>
<dbReference type="SMART" id="SM01130">
    <property type="entry name" value="DHDPS"/>
    <property type="match status" value="1"/>
</dbReference>
<dbReference type="InterPro" id="IPR002220">
    <property type="entry name" value="DapA-like"/>
</dbReference>
<dbReference type="PANTHER" id="PTHR12128">
    <property type="entry name" value="DIHYDRODIPICOLINATE SYNTHASE"/>
    <property type="match status" value="1"/>
</dbReference>
<gene>
    <name evidence="4" type="ORF">BT62DRAFT_979581</name>
</gene>
<organism evidence="4 5">
    <name type="scientific">Guyanagaster necrorhizus</name>
    <dbReference type="NCBI Taxonomy" id="856835"/>
    <lineage>
        <taxon>Eukaryota</taxon>
        <taxon>Fungi</taxon>
        <taxon>Dikarya</taxon>
        <taxon>Basidiomycota</taxon>
        <taxon>Agaricomycotina</taxon>
        <taxon>Agaricomycetes</taxon>
        <taxon>Agaricomycetidae</taxon>
        <taxon>Agaricales</taxon>
        <taxon>Marasmiineae</taxon>
        <taxon>Physalacriaceae</taxon>
        <taxon>Guyanagaster</taxon>
    </lineage>
</organism>
<comment type="similarity">
    <text evidence="2">Belongs to the DapA family.</text>
</comment>
<dbReference type="GO" id="GO:0008840">
    <property type="term" value="F:4-hydroxy-tetrahydrodipicolinate synthase activity"/>
    <property type="evidence" value="ECO:0007669"/>
    <property type="project" value="TreeGrafter"/>
</dbReference>
<evidence type="ECO:0000256" key="1">
    <source>
        <dbReference type="ARBA" id="ARBA00023239"/>
    </source>
</evidence>
<dbReference type="AlphaFoldDB" id="A0A9P8AUU7"/>
<feature type="binding site" evidence="3">
    <location>
        <position position="206"/>
    </location>
    <ligand>
        <name>pyruvate</name>
        <dbReference type="ChEBI" id="CHEBI:15361"/>
    </ligand>
</feature>
<evidence type="ECO:0000256" key="3">
    <source>
        <dbReference type="PIRSR" id="PIRSR001365-2"/>
    </source>
</evidence>
<dbReference type="Pfam" id="PF00701">
    <property type="entry name" value="DHDPS"/>
    <property type="match status" value="1"/>
</dbReference>
<dbReference type="Gene3D" id="3.20.20.70">
    <property type="entry name" value="Aldolase class I"/>
    <property type="match status" value="1"/>
</dbReference>
<name>A0A9P8AUU7_9AGAR</name>
<keyword evidence="1 2" id="KW-0456">Lyase</keyword>
<dbReference type="PRINTS" id="PR00146">
    <property type="entry name" value="DHPICSNTHASE"/>
</dbReference>
<sequence>MPSPPPFGYYVPAVCFFDEKEDLDARAIKSHILRVAKGGVAGIIVQGTNGEAQHLSHEERKQTICLTRQILDTNGFSNIVILAGCGAQSARETQKLCVDTKEAGADYALILSPSTFPPQMSVPNVIRFHLEVADASPTVTAGLDLDSDALVTLAKHPNIVGAKLTCGNIAKLLRIASSVPASEFAVLAGKADFVLPGLLAGSRGCITALSNLTPKLHGKLFYLWKVAKGEEAMRQQATMGHADWALQKLGGIGAYGYGTGKVRTPLKEVTDESLQGNKHYEMLIDLIRMEERLDSKL</sequence>
<dbReference type="GeneID" id="66111749"/>
<protein>
    <submittedName>
        <fullName evidence="4">Aldolase</fullName>
    </submittedName>
</protein>